<evidence type="ECO:0000256" key="3">
    <source>
        <dbReference type="ARBA" id="ARBA00022801"/>
    </source>
</evidence>
<dbReference type="STRING" id="741276.A0A2S5B6A7"/>
<feature type="compositionally biased region" description="Basic and acidic residues" evidence="10">
    <location>
        <begin position="1237"/>
        <end position="1247"/>
    </location>
</feature>
<evidence type="ECO:0000256" key="8">
    <source>
        <dbReference type="ARBA" id="ARBA00023242"/>
    </source>
</evidence>
<dbReference type="PRINTS" id="PR00503">
    <property type="entry name" value="BROMODOMAIN"/>
</dbReference>
<keyword evidence="8" id="KW-0539">Nucleus</keyword>
<dbReference type="InterPro" id="IPR001650">
    <property type="entry name" value="Helicase_C-like"/>
</dbReference>
<dbReference type="SMART" id="SM01314">
    <property type="entry name" value="SnAC"/>
    <property type="match status" value="1"/>
</dbReference>
<evidence type="ECO:0000313" key="16">
    <source>
        <dbReference type="EMBL" id="POY72275.1"/>
    </source>
</evidence>
<feature type="domain" description="Helicase ATP-binding" evidence="12">
    <location>
        <begin position="632"/>
        <end position="797"/>
    </location>
</feature>
<dbReference type="Pfam" id="PF07529">
    <property type="entry name" value="HSA"/>
    <property type="match status" value="1"/>
</dbReference>
<dbReference type="FunFam" id="3.40.50.10810:FF:000008">
    <property type="entry name" value="Chromatin structure-remodeling complex subunit snf21"/>
    <property type="match status" value="1"/>
</dbReference>
<dbReference type="CDD" id="cd18793">
    <property type="entry name" value="SF2_C_SNF"/>
    <property type="match status" value="1"/>
</dbReference>
<feature type="region of interest" description="Disordered" evidence="10">
    <location>
        <begin position="233"/>
        <end position="268"/>
    </location>
</feature>
<keyword evidence="5" id="KW-0805">Transcription regulation</keyword>
<evidence type="ECO:0000256" key="4">
    <source>
        <dbReference type="ARBA" id="ARBA00022840"/>
    </source>
</evidence>
<organism evidence="16 17">
    <name type="scientific">Rhodotorula taiwanensis</name>
    <dbReference type="NCBI Taxonomy" id="741276"/>
    <lineage>
        <taxon>Eukaryota</taxon>
        <taxon>Fungi</taxon>
        <taxon>Dikarya</taxon>
        <taxon>Basidiomycota</taxon>
        <taxon>Pucciniomycotina</taxon>
        <taxon>Microbotryomycetes</taxon>
        <taxon>Sporidiobolales</taxon>
        <taxon>Sporidiobolaceae</taxon>
        <taxon>Rhodotorula</taxon>
    </lineage>
</organism>
<dbReference type="PROSITE" id="PS50014">
    <property type="entry name" value="BROMODOMAIN_2"/>
    <property type="match status" value="1"/>
</dbReference>
<dbReference type="SMART" id="SM00297">
    <property type="entry name" value="BROMO"/>
    <property type="match status" value="1"/>
</dbReference>
<evidence type="ECO:0000313" key="17">
    <source>
        <dbReference type="Proteomes" id="UP000237144"/>
    </source>
</evidence>
<reference evidence="16 17" key="1">
    <citation type="journal article" date="2018" name="Front. Microbiol.">
        <title>Prospects for Fungal Bioremediation of Acidic Radioactive Waste Sites: Characterization and Genome Sequence of Rhodotorula taiwanensis MD1149.</title>
        <authorList>
            <person name="Tkavc R."/>
            <person name="Matrosova V.Y."/>
            <person name="Grichenko O.E."/>
            <person name="Gostincar C."/>
            <person name="Volpe R.P."/>
            <person name="Klimenkova P."/>
            <person name="Gaidamakova E.K."/>
            <person name="Zhou C.E."/>
            <person name="Stewart B.J."/>
            <person name="Lyman M.G."/>
            <person name="Malfatti S.A."/>
            <person name="Rubinfeld B."/>
            <person name="Courtot M."/>
            <person name="Singh J."/>
            <person name="Dalgard C.L."/>
            <person name="Hamilton T."/>
            <person name="Frey K.G."/>
            <person name="Gunde-Cimerman N."/>
            <person name="Dugan L."/>
            <person name="Daly M.J."/>
        </authorList>
    </citation>
    <scope>NUCLEOTIDE SEQUENCE [LARGE SCALE GENOMIC DNA]</scope>
    <source>
        <strain evidence="16 17">MD1149</strain>
    </source>
</reference>
<dbReference type="PROSITE" id="PS51204">
    <property type="entry name" value="HSA"/>
    <property type="match status" value="1"/>
</dbReference>
<dbReference type="SMART" id="SM00573">
    <property type="entry name" value="HSA"/>
    <property type="match status" value="1"/>
</dbReference>
<feature type="domain" description="Helicase C-terminal" evidence="13">
    <location>
        <begin position="945"/>
        <end position="1106"/>
    </location>
</feature>
<evidence type="ECO:0000256" key="9">
    <source>
        <dbReference type="PROSITE-ProRule" id="PRU00035"/>
    </source>
</evidence>
<feature type="region of interest" description="Disordered" evidence="10">
    <location>
        <begin position="1188"/>
        <end position="1295"/>
    </location>
</feature>
<dbReference type="Pfam" id="PF00439">
    <property type="entry name" value="Bromodomain"/>
    <property type="match status" value="1"/>
</dbReference>
<keyword evidence="17" id="KW-1185">Reference proteome</keyword>
<dbReference type="InterPro" id="IPR014978">
    <property type="entry name" value="Gln-Leu-Gln_QLQ"/>
</dbReference>
<evidence type="ECO:0000256" key="1">
    <source>
        <dbReference type="ARBA" id="ARBA00004123"/>
    </source>
</evidence>
<proteinExistence type="predicted"/>
<keyword evidence="6 9" id="KW-0103">Bromodomain</keyword>
<dbReference type="SUPFAM" id="SSF52540">
    <property type="entry name" value="P-loop containing nucleoside triphosphate hydrolases"/>
    <property type="match status" value="2"/>
</dbReference>
<dbReference type="PROSITE" id="PS51666">
    <property type="entry name" value="QLQ"/>
    <property type="match status" value="1"/>
</dbReference>
<protein>
    <submittedName>
        <fullName evidence="16">Uncharacterized protein</fullName>
    </submittedName>
</protein>
<feature type="region of interest" description="Disordered" evidence="10">
    <location>
        <begin position="1"/>
        <end position="54"/>
    </location>
</feature>
<dbReference type="InterPro" id="IPR036427">
    <property type="entry name" value="Bromodomain-like_sf"/>
</dbReference>
<dbReference type="GO" id="GO:0016787">
    <property type="term" value="F:hydrolase activity"/>
    <property type="evidence" value="ECO:0007669"/>
    <property type="project" value="UniProtKB-KW"/>
</dbReference>
<feature type="region of interest" description="Disordered" evidence="10">
    <location>
        <begin position="553"/>
        <end position="576"/>
    </location>
</feature>
<name>A0A2S5B6A7_9BASI</name>
<feature type="region of interest" description="Disordered" evidence="10">
    <location>
        <begin position="1405"/>
        <end position="1430"/>
    </location>
</feature>
<keyword evidence="4" id="KW-0067">ATP-binding</keyword>
<evidence type="ECO:0000256" key="7">
    <source>
        <dbReference type="ARBA" id="ARBA00023163"/>
    </source>
</evidence>
<dbReference type="Pfam" id="PF14619">
    <property type="entry name" value="SnAC"/>
    <property type="match status" value="1"/>
</dbReference>
<dbReference type="Gene3D" id="1.20.5.170">
    <property type="match status" value="1"/>
</dbReference>
<dbReference type="GO" id="GO:0042393">
    <property type="term" value="F:histone binding"/>
    <property type="evidence" value="ECO:0007669"/>
    <property type="project" value="InterPro"/>
</dbReference>
<keyword evidence="2" id="KW-0547">Nucleotide-binding</keyword>
<feature type="compositionally biased region" description="Low complexity" evidence="10">
    <location>
        <begin position="123"/>
        <end position="161"/>
    </location>
</feature>
<feature type="compositionally biased region" description="Low complexity" evidence="10">
    <location>
        <begin position="1410"/>
        <end position="1430"/>
    </location>
</feature>
<feature type="compositionally biased region" description="Low complexity" evidence="10">
    <location>
        <begin position="242"/>
        <end position="264"/>
    </location>
</feature>
<dbReference type="Pfam" id="PF00176">
    <property type="entry name" value="SNF2-rel_dom"/>
    <property type="match status" value="1"/>
</dbReference>
<gene>
    <name evidence="16" type="ORF">BMF94_4577</name>
</gene>
<dbReference type="InterPro" id="IPR038718">
    <property type="entry name" value="SNF2-like_sf"/>
</dbReference>
<dbReference type="CDD" id="cd17996">
    <property type="entry name" value="DEXHc_SMARCA2_SMARCA4"/>
    <property type="match status" value="1"/>
</dbReference>
<dbReference type="InterPro" id="IPR049730">
    <property type="entry name" value="SNF2/RAD54-like_C"/>
</dbReference>
<accession>A0A2S5B6A7</accession>
<dbReference type="Pfam" id="PF00271">
    <property type="entry name" value="Helicase_C"/>
    <property type="match status" value="1"/>
</dbReference>
<dbReference type="SMART" id="SM00490">
    <property type="entry name" value="HELICc"/>
    <property type="match status" value="1"/>
</dbReference>
<keyword evidence="3" id="KW-0378">Hydrolase</keyword>
<evidence type="ECO:0000256" key="10">
    <source>
        <dbReference type="SAM" id="MobiDB-lite"/>
    </source>
</evidence>
<evidence type="ECO:0000259" key="12">
    <source>
        <dbReference type="PROSITE" id="PS51192"/>
    </source>
</evidence>
<dbReference type="InterPro" id="IPR014012">
    <property type="entry name" value="HSA_dom"/>
</dbReference>
<dbReference type="Gene3D" id="1.20.920.10">
    <property type="entry name" value="Bromodomain-like"/>
    <property type="match status" value="1"/>
</dbReference>
<feature type="compositionally biased region" description="Basic and acidic residues" evidence="10">
    <location>
        <begin position="1188"/>
        <end position="1201"/>
    </location>
</feature>
<keyword evidence="7" id="KW-0804">Transcription</keyword>
<evidence type="ECO:0000256" key="6">
    <source>
        <dbReference type="ARBA" id="ARBA00023117"/>
    </source>
</evidence>
<dbReference type="GO" id="GO:0006355">
    <property type="term" value="P:regulation of DNA-templated transcription"/>
    <property type="evidence" value="ECO:0007669"/>
    <property type="project" value="InterPro"/>
</dbReference>
<feature type="region of interest" description="Disordered" evidence="10">
    <location>
        <begin position="97"/>
        <end position="185"/>
    </location>
</feature>
<evidence type="ECO:0000259" key="14">
    <source>
        <dbReference type="PROSITE" id="PS51204"/>
    </source>
</evidence>
<comment type="subcellular location">
    <subcellularLocation>
        <location evidence="1">Nucleus</location>
    </subcellularLocation>
</comment>
<dbReference type="EMBL" id="PJQD01000050">
    <property type="protein sequence ID" value="POY72275.1"/>
    <property type="molecule type" value="Genomic_DNA"/>
</dbReference>
<evidence type="ECO:0000256" key="5">
    <source>
        <dbReference type="ARBA" id="ARBA00023015"/>
    </source>
</evidence>
<dbReference type="InterPro" id="IPR029295">
    <property type="entry name" value="SnAC"/>
</dbReference>
<feature type="domain" description="HSA" evidence="14">
    <location>
        <begin position="438"/>
        <end position="510"/>
    </location>
</feature>
<feature type="domain" description="QLQ" evidence="15">
    <location>
        <begin position="187"/>
        <end position="222"/>
    </location>
</feature>
<dbReference type="Gene3D" id="3.40.50.300">
    <property type="entry name" value="P-loop containing nucleotide triphosphate hydrolases"/>
    <property type="match status" value="1"/>
</dbReference>
<sequence>MATSATQGGQDPPPMAPQPVQGQGVTPVPLTSEHLRRVIGKSRPYSTPYRPSAIKLTPGTNTARIQQLKAEGATPESSAELANLTRIVLAVQAQRQRAQGPHTHISLRTESGPQLTRAHRDAAAAGGPVPVSAPQPAVNGSTNLTTPAPSTLTAAPSPDTPQADPTKGAAEPAADPYTPTLSPSTVPFTPEQVAALKCQVVAFRLLARNQPIPPALQAALATPSEALKFAAAHANDDSTGQDSPAAAAAYGASNDSADGSAGPAEARPKIQVEEASVDSVEDPNSLVYPYNAFLSPKEVLRSYHGVAGHEPFLIPTLMPAGLDPQSLIDERNRYIEARIYQRRRELEQMPANLGQNSLPGLGTDGDREQQLASQKLRALIEIKSLNLVERQRALREQIVQSMRPACSLAVPLDRSLFRRSRKPTLRDATAIESIEKRQKQERERRAKQKHLDHLAEITEHGRNLLIAHRAHTSKFQKLGKALLKFHVDAEKEEQKRVERVSKERLKALRADDEEGYLKLIDTAKDTRITHLLRQTDSFLDSLAAAVSAQQQEARADLQATDGAAEEQKPAANDEAVDESRFGANPVFAEETKDKVDYYNVAHRVKETIDKQPSILVGGELKTYQLRGLEWMVSLYNNHVNGILADEMGLGKTIQTLSLITYLIETKKQPGPYLVIVPLSTMPNWISEFDKWAPSVRVVSYKGTPAQRKNAQAEIRSGNFQVLLTTYEYIIKDRPLLSKIKWLHMIIDEGHRMKNTQSRLSVTLTQHYSSRYRLILTGTPLQNNLPELWALLNFVLPKIFGSVKSFDEWFNAPFANTGGQDKIELNEEESLLVIRRLHKVLRPFLLRRLKKDVESDLPDKVERVIKCKMSSLQVKLTKQIKEHGMIYTDGPTDTKKASGIRGLQNQIMQLRKICNHPFCFEAVERSIDPTGANDATLYRVAGKFELLDRILPKLFMTGHRVLMFFQMTTVMTIFEDYLNFRRIEHLRLDGTTKHEDRSTLLKLFNDPNSKYPIFILSTRAGGLGLNLQTADTVIIFDSDWNPHQDLQAQDRAHRIGQKKEVRILRLVTERSVEEHVMAGAARKIEMDKKIIQAGRYDNKSTAEERDAFLRALLEAEEGEPEDADDADEADMLNEAIARTEEERVIFAQMDRDRRAAEEAAWIAGGGKGKMPERLIQEWELPHVYRMDHPKIVPEDENRDGVRRNRTNVQYDDGMSEEQWLQTMEEEEDEPEKKRTKRAAAERPPKYSFEEPLPSDSEDGDSRRKLKRGRQSGGATPSVNGDDDTSRVSTGKRRKVQLSPYQEMMRECFDTILTELEDLDNLFKQLPDRKIYPDYYQFIKKPISLKEIEKKVNNGTYSNTNVFAADVHLMLDNAMTYNQEGSVVYEDARLMREVFNAAYSRLTIDGQPRSAMQPQQGQSIQPMQPGQPMPMHGMYHQQQQQQQYAMQPGLPMPPGMGM</sequence>
<dbReference type="Gene3D" id="3.40.50.10810">
    <property type="entry name" value="Tandem AAA-ATPase domain"/>
    <property type="match status" value="1"/>
</dbReference>
<dbReference type="InterPro" id="IPR000330">
    <property type="entry name" value="SNF2_N"/>
</dbReference>
<dbReference type="InterPro" id="IPR014001">
    <property type="entry name" value="Helicase_ATP-bd"/>
</dbReference>
<dbReference type="GO" id="GO:0005634">
    <property type="term" value="C:nucleus"/>
    <property type="evidence" value="ECO:0007669"/>
    <property type="project" value="UniProtKB-SubCell"/>
</dbReference>
<evidence type="ECO:0000256" key="2">
    <source>
        <dbReference type="ARBA" id="ARBA00022741"/>
    </source>
</evidence>
<dbReference type="PROSITE" id="PS51194">
    <property type="entry name" value="HELICASE_CTER"/>
    <property type="match status" value="1"/>
</dbReference>
<comment type="caution">
    <text evidence="16">The sequence shown here is derived from an EMBL/GenBank/DDBJ whole genome shotgun (WGS) entry which is preliminary data.</text>
</comment>
<dbReference type="SUPFAM" id="SSF47370">
    <property type="entry name" value="Bromodomain"/>
    <property type="match status" value="1"/>
</dbReference>
<evidence type="ECO:0000259" key="11">
    <source>
        <dbReference type="PROSITE" id="PS50014"/>
    </source>
</evidence>
<dbReference type="PANTHER" id="PTHR10799">
    <property type="entry name" value="SNF2/RAD54 HELICASE FAMILY"/>
    <property type="match status" value="1"/>
</dbReference>
<feature type="domain" description="Bromo" evidence="11">
    <location>
        <begin position="1313"/>
        <end position="1383"/>
    </location>
</feature>
<dbReference type="Proteomes" id="UP000237144">
    <property type="component" value="Unassembled WGS sequence"/>
</dbReference>
<dbReference type="PROSITE" id="PS51192">
    <property type="entry name" value="HELICASE_ATP_BIND_1"/>
    <property type="match status" value="1"/>
</dbReference>
<evidence type="ECO:0000259" key="15">
    <source>
        <dbReference type="PROSITE" id="PS51666"/>
    </source>
</evidence>
<dbReference type="SMART" id="SM00487">
    <property type="entry name" value="DEXDc"/>
    <property type="match status" value="1"/>
</dbReference>
<dbReference type="InterPro" id="IPR001487">
    <property type="entry name" value="Bromodomain"/>
</dbReference>
<dbReference type="InterPro" id="IPR027417">
    <property type="entry name" value="P-loop_NTPase"/>
</dbReference>
<dbReference type="Pfam" id="PF08880">
    <property type="entry name" value="QLQ"/>
    <property type="match status" value="1"/>
</dbReference>
<evidence type="ECO:0000259" key="13">
    <source>
        <dbReference type="PROSITE" id="PS51194"/>
    </source>
</evidence>
<dbReference type="GO" id="GO:0005524">
    <property type="term" value="F:ATP binding"/>
    <property type="evidence" value="ECO:0007669"/>
    <property type="project" value="InterPro"/>
</dbReference>
<dbReference type="SMART" id="SM00951">
    <property type="entry name" value="QLQ"/>
    <property type="match status" value="1"/>
</dbReference>
<dbReference type="OrthoDB" id="5857104at2759"/>
<dbReference type="GO" id="GO:0006338">
    <property type="term" value="P:chromatin remodeling"/>
    <property type="evidence" value="ECO:0007669"/>
    <property type="project" value="UniProtKB-ARBA"/>
</dbReference>